<evidence type="ECO:0000256" key="2">
    <source>
        <dbReference type="SAM" id="SignalP"/>
    </source>
</evidence>
<dbReference type="PANTHER" id="PTHR45902:SF1">
    <property type="entry name" value="LATROPHILIN RECEPTOR-LIKE PROTEIN A"/>
    <property type="match status" value="1"/>
</dbReference>
<keyword evidence="3" id="KW-1185">Reference proteome</keyword>
<evidence type="ECO:0000256" key="1">
    <source>
        <dbReference type="SAM" id="MobiDB-lite"/>
    </source>
</evidence>
<keyword evidence="2" id="KW-0732">Signal</keyword>
<feature type="region of interest" description="Disordered" evidence="1">
    <location>
        <begin position="107"/>
        <end position="131"/>
    </location>
</feature>
<feature type="compositionally biased region" description="Polar residues" evidence="1">
    <location>
        <begin position="201"/>
        <end position="217"/>
    </location>
</feature>
<feature type="compositionally biased region" description="Polar residues" evidence="1">
    <location>
        <begin position="107"/>
        <end position="119"/>
    </location>
</feature>
<dbReference type="Proteomes" id="UP000085678">
    <property type="component" value="Unplaced"/>
</dbReference>
<dbReference type="InterPro" id="IPR053231">
    <property type="entry name" value="GPCR_LN-TM7"/>
</dbReference>
<feature type="signal peptide" evidence="2">
    <location>
        <begin position="1"/>
        <end position="24"/>
    </location>
</feature>
<organism evidence="3 4">
    <name type="scientific">Lingula anatina</name>
    <name type="common">Brachiopod</name>
    <name type="synonym">Lingula unguis</name>
    <dbReference type="NCBI Taxonomy" id="7574"/>
    <lineage>
        <taxon>Eukaryota</taxon>
        <taxon>Metazoa</taxon>
        <taxon>Spiralia</taxon>
        <taxon>Lophotrochozoa</taxon>
        <taxon>Brachiopoda</taxon>
        <taxon>Linguliformea</taxon>
        <taxon>Lingulata</taxon>
        <taxon>Lingulida</taxon>
        <taxon>Linguloidea</taxon>
        <taxon>Lingulidae</taxon>
        <taxon>Lingula</taxon>
    </lineage>
</organism>
<name>A0A1S3KFC0_LINAN</name>
<dbReference type="RefSeq" id="XP_013421154.1">
    <property type="nucleotide sequence ID" value="XM_013565700.1"/>
</dbReference>
<reference evidence="4" key="1">
    <citation type="submission" date="2025-08" db="UniProtKB">
        <authorList>
            <consortium name="RefSeq"/>
        </authorList>
    </citation>
    <scope>IDENTIFICATION</scope>
    <source>
        <tissue evidence="4">Gonads</tissue>
    </source>
</reference>
<proteinExistence type="predicted"/>
<feature type="region of interest" description="Disordered" evidence="1">
    <location>
        <begin position="53"/>
        <end position="82"/>
    </location>
</feature>
<dbReference type="KEGG" id="lak:106181344"/>
<dbReference type="GeneID" id="106181344"/>
<gene>
    <name evidence="4" type="primary">LOC106181344</name>
</gene>
<evidence type="ECO:0000313" key="3">
    <source>
        <dbReference type="Proteomes" id="UP000085678"/>
    </source>
</evidence>
<protein>
    <submittedName>
        <fullName evidence="4">Uncharacterized protein LOC106181344</fullName>
    </submittedName>
</protein>
<dbReference type="InParanoid" id="A0A1S3KFC0"/>
<feature type="chain" id="PRO_5010360117" evidence="2">
    <location>
        <begin position="25"/>
        <end position="668"/>
    </location>
</feature>
<sequence length="668" mass="74048">MMIISLTLCALIFVQPTTVMISFAQENGQSAGLTQKSPNIEIWTLAGFTKETSHLRDGSQEITTEKPTSGMHGDVTQQSPTTEGVMHTGVTPQLPNIEDEIQVEVTAASTSQDNLLQGRSNNSNETSNSSDVTLTPYKWTCAISKGLHVTFKVHCNCDGQCHLYNDCCYGMTENTTLCSASARITSVHSTSLPLTLPAPNFTETQSNSTTSTASPNDPSHWIREKKQVDSLTISLALKSSCRAIPKISQAHQTMLPYMDRFGLRYWMVNQCPSSWLEEESLIKCSDITNTSLAEDVLLYQPVTDPDTMLTFKNKYCAACNGVKNGGEPWELVVYCSRALVDYLEGCSSSACVLRKLKDFGCNSIFEPKPDWNLRTCFREVEDKDFGPCVNNLNNGSVQAVPRPRPLHSALRDACMAYNNPFVIKGADNSYKNYHCMVCYRGDYRPCDQHFTRPPARELSLSFRALLYLGDQDRKQNDDPVDQQLVCPPGFAPDAQDCRPLMYNFTVVRSPVPLHFEPCGWAPTPRDGCRDIKRDGRLVAVLRAVPALFYTCSQNYGADNTSITFVVKALVTLRVKLAHLEEGRNIFDQVQAWMENALKNMQLKISGGPLGIRSGSFSACMKNVTNHDSVPPFYGATTLSTPKQNRGNSPVGNVTLLMLMALVVAVRYF</sequence>
<dbReference type="OrthoDB" id="6134459at2759"/>
<dbReference type="PANTHER" id="PTHR45902">
    <property type="entry name" value="LATROPHILIN RECEPTOR-LIKE PROTEIN A"/>
    <property type="match status" value="1"/>
</dbReference>
<evidence type="ECO:0000313" key="4">
    <source>
        <dbReference type="RefSeq" id="XP_013421154.1"/>
    </source>
</evidence>
<feature type="compositionally biased region" description="Low complexity" evidence="1">
    <location>
        <begin position="120"/>
        <end position="130"/>
    </location>
</feature>
<dbReference type="AlphaFoldDB" id="A0A1S3KFC0"/>
<feature type="region of interest" description="Disordered" evidence="1">
    <location>
        <begin position="198"/>
        <end position="220"/>
    </location>
</feature>
<accession>A0A1S3KFC0</accession>